<evidence type="ECO:0000313" key="6">
    <source>
        <dbReference type="Proteomes" id="UP000180166"/>
    </source>
</evidence>
<proteinExistence type="predicted"/>
<dbReference type="Pfam" id="PF12625">
    <property type="entry name" value="Arabinose_bd"/>
    <property type="match status" value="1"/>
</dbReference>
<protein>
    <submittedName>
        <fullName evidence="5">HTH-type transcriptional regulator</fullName>
    </submittedName>
</protein>
<feature type="domain" description="HTH araC/xylS-type" evidence="4">
    <location>
        <begin position="240"/>
        <end position="335"/>
    </location>
</feature>
<gene>
    <name evidence="5" type="ORF">NS506_03682</name>
</gene>
<keyword evidence="2" id="KW-0238">DNA-binding</keyword>
<dbReference type="GO" id="GO:0003677">
    <property type="term" value="F:DNA binding"/>
    <property type="evidence" value="ECO:0007669"/>
    <property type="project" value="UniProtKB-KW"/>
</dbReference>
<dbReference type="AlphaFoldDB" id="A0ABC8AUN5"/>
<dbReference type="InterPro" id="IPR032687">
    <property type="entry name" value="AraC-type_N"/>
</dbReference>
<reference evidence="5 6" key="1">
    <citation type="submission" date="2016-10" db="EMBL/GenBank/DDBJ databases">
        <title>Genome sequence of Nocardia seriolae strain EM150506, isolated from Anguila japonica.</title>
        <authorList>
            <person name="Han H.-J."/>
        </authorList>
    </citation>
    <scope>NUCLEOTIDE SEQUENCE [LARGE SCALE GENOMIC DNA]</scope>
    <source>
        <strain evidence="5 6">EM150506</strain>
    </source>
</reference>
<dbReference type="PROSITE" id="PS01124">
    <property type="entry name" value="HTH_ARAC_FAMILY_2"/>
    <property type="match status" value="1"/>
</dbReference>
<dbReference type="InterPro" id="IPR018060">
    <property type="entry name" value="HTH_AraC"/>
</dbReference>
<dbReference type="InterPro" id="IPR009057">
    <property type="entry name" value="Homeodomain-like_sf"/>
</dbReference>
<evidence type="ECO:0000256" key="2">
    <source>
        <dbReference type="ARBA" id="ARBA00023125"/>
    </source>
</evidence>
<dbReference type="Pfam" id="PF12833">
    <property type="entry name" value="HTH_18"/>
    <property type="match status" value="1"/>
</dbReference>
<dbReference type="SMART" id="SM00342">
    <property type="entry name" value="HTH_ARAC"/>
    <property type="match status" value="1"/>
</dbReference>
<evidence type="ECO:0000313" key="5">
    <source>
        <dbReference type="EMBL" id="APA97732.1"/>
    </source>
</evidence>
<evidence type="ECO:0000256" key="1">
    <source>
        <dbReference type="ARBA" id="ARBA00023015"/>
    </source>
</evidence>
<organism evidence="5 6">
    <name type="scientific">Nocardia seriolae</name>
    <dbReference type="NCBI Taxonomy" id="37332"/>
    <lineage>
        <taxon>Bacteria</taxon>
        <taxon>Bacillati</taxon>
        <taxon>Actinomycetota</taxon>
        <taxon>Actinomycetes</taxon>
        <taxon>Mycobacteriales</taxon>
        <taxon>Nocardiaceae</taxon>
        <taxon>Nocardia</taxon>
    </lineage>
</organism>
<evidence type="ECO:0000259" key="4">
    <source>
        <dbReference type="PROSITE" id="PS01124"/>
    </source>
</evidence>
<dbReference type="Proteomes" id="UP000180166">
    <property type="component" value="Chromosome"/>
</dbReference>
<evidence type="ECO:0000256" key="3">
    <source>
        <dbReference type="ARBA" id="ARBA00023163"/>
    </source>
</evidence>
<dbReference type="EMBL" id="CP017839">
    <property type="protein sequence ID" value="APA97732.1"/>
    <property type="molecule type" value="Genomic_DNA"/>
</dbReference>
<dbReference type="PANTHER" id="PTHR47894:SF1">
    <property type="entry name" value="HTH-TYPE TRANSCRIPTIONAL REGULATOR VQSM"/>
    <property type="match status" value="1"/>
</dbReference>
<accession>A0ABC8AUN5</accession>
<keyword evidence="3" id="KW-0804">Transcription</keyword>
<dbReference type="PANTHER" id="PTHR47894">
    <property type="entry name" value="HTH-TYPE TRANSCRIPTIONAL REGULATOR GADX"/>
    <property type="match status" value="1"/>
</dbReference>
<dbReference type="Gene3D" id="1.10.10.60">
    <property type="entry name" value="Homeodomain-like"/>
    <property type="match status" value="1"/>
</dbReference>
<dbReference type="KEGG" id="nsr:NS506_03682"/>
<dbReference type="SUPFAM" id="SSF46689">
    <property type="entry name" value="Homeodomain-like"/>
    <property type="match status" value="1"/>
</dbReference>
<name>A0ABC8AUN5_9NOCA</name>
<keyword evidence="1" id="KW-0805">Transcription regulation</keyword>
<sequence>MLDDSWCVRSTHSAAVLVDFAVSRSMTTAGALAGTGLGEADLEDPDLEIDIGQEFRIIENILAITGDEPGIGLLAGFSLHLPMLGSLGIALGACATVREMVELWVRYAELSFAYCRFGLVDAGERVLVTLDAATVPPHLHRFALERDLAALRTVQRELLNWDVLAHRLELRLHYASVYEAVGVLLGLTAIDFDRPVSTLHLDAADLRRPMPQANSILCRQYEQRCAELLARRRGRAGLAGQVRALLMRNGRAIDQAAIAADLHMSVRTLRRRLAEQGTSFRELASETTGLLAEELLATGLTVDTVAARLGYTSVSAFASAFRDWKGQTPGRYSQHKRRRT</sequence>